<dbReference type="InterPro" id="IPR045340">
    <property type="entry name" value="DUF6533"/>
</dbReference>
<accession>A0A165KPJ9</accession>
<gene>
    <name evidence="3" type="ORF">DAEQUDRAFT_733845</name>
</gene>
<dbReference type="AlphaFoldDB" id="A0A165KPJ9"/>
<sequence length="356" mass="38930">MSASAAALLEQGLVENYCNVAACALYSYDRCITVAREVDLIWRRRRISVASALYLLLHISAAAYQYLNITILILTGCQSAYLTNIVLLAAGALFKFANGGFMALRAYAISNRSILLASTIFLLSLVDVGIDIYEACILFANNLPQPVGCELGENMTSRVYRIVTILEQMSNILPEALLVLATWRHAYASFRLANDAHVHTPLTTTLLRDGTLYFAAISIVLIANAALENIDTAYSSTMSDITYSLQAILLSRFYLNLREAHSTLIVGGTSNTLHMSDIQFTRIVGRLAGSISYDTDEYTADDTLEDSFDQEEQQDKEEDTDIELAVKNGSIALTLVATSTSLMAVEEVSGVATVVR</sequence>
<feature type="transmembrane region" description="Helical" evidence="1">
    <location>
        <begin position="52"/>
        <end position="74"/>
    </location>
</feature>
<organism evidence="3 4">
    <name type="scientific">Daedalea quercina L-15889</name>
    <dbReference type="NCBI Taxonomy" id="1314783"/>
    <lineage>
        <taxon>Eukaryota</taxon>
        <taxon>Fungi</taxon>
        <taxon>Dikarya</taxon>
        <taxon>Basidiomycota</taxon>
        <taxon>Agaricomycotina</taxon>
        <taxon>Agaricomycetes</taxon>
        <taxon>Polyporales</taxon>
        <taxon>Fomitopsis</taxon>
    </lineage>
</organism>
<dbReference type="EMBL" id="KV429187">
    <property type="protein sequence ID" value="KZT63413.1"/>
    <property type="molecule type" value="Genomic_DNA"/>
</dbReference>
<keyword evidence="1" id="KW-0472">Membrane</keyword>
<feature type="transmembrane region" description="Helical" evidence="1">
    <location>
        <begin position="113"/>
        <end position="133"/>
    </location>
</feature>
<reference evidence="3 4" key="1">
    <citation type="journal article" date="2016" name="Mol. Biol. Evol.">
        <title>Comparative Genomics of Early-Diverging Mushroom-Forming Fungi Provides Insights into the Origins of Lignocellulose Decay Capabilities.</title>
        <authorList>
            <person name="Nagy L.G."/>
            <person name="Riley R."/>
            <person name="Tritt A."/>
            <person name="Adam C."/>
            <person name="Daum C."/>
            <person name="Floudas D."/>
            <person name="Sun H."/>
            <person name="Yadav J.S."/>
            <person name="Pangilinan J."/>
            <person name="Larsson K.H."/>
            <person name="Matsuura K."/>
            <person name="Barry K."/>
            <person name="Labutti K."/>
            <person name="Kuo R."/>
            <person name="Ohm R.A."/>
            <person name="Bhattacharya S.S."/>
            <person name="Shirouzu T."/>
            <person name="Yoshinaga Y."/>
            <person name="Martin F.M."/>
            <person name="Grigoriev I.V."/>
            <person name="Hibbett D.S."/>
        </authorList>
    </citation>
    <scope>NUCLEOTIDE SEQUENCE [LARGE SCALE GENOMIC DNA]</scope>
    <source>
        <strain evidence="3 4">L-15889</strain>
    </source>
</reference>
<dbReference type="OrthoDB" id="2804213at2759"/>
<evidence type="ECO:0000313" key="3">
    <source>
        <dbReference type="EMBL" id="KZT63413.1"/>
    </source>
</evidence>
<proteinExistence type="predicted"/>
<feature type="domain" description="DUF6533" evidence="2">
    <location>
        <begin position="17"/>
        <end position="58"/>
    </location>
</feature>
<keyword evidence="4" id="KW-1185">Reference proteome</keyword>
<name>A0A165KPJ9_9APHY</name>
<dbReference type="Pfam" id="PF20151">
    <property type="entry name" value="DUF6533"/>
    <property type="match status" value="1"/>
</dbReference>
<evidence type="ECO:0000256" key="1">
    <source>
        <dbReference type="SAM" id="Phobius"/>
    </source>
</evidence>
<feature type="transmembrane region" description="Helical" evidence="1">
    <location>
        <begin position="80"/>
        <end position="101"/>
    </location>
</feature>
<protein>
    <recommendedName>
        <fullName evidence="2">DUF6533 domain-containing protein</fullName>
    </recommendedName>
</protein>
<keyword evidence="1" id="KW-0812">Transmembrane</keyword>
<evidence type="ECO:0000259" key="2">
    <source>
        <dbReference type="Pfam" id="PF20151"/>
    </source>
</evidence>
<keyword evidence="1" id="KW-1133">Transmembrane helix</keyword>
<evidence type="ECO:0000313" key="4">
    <source>
        <dbReference type="Proteomes" id="UP000076727"/>
    </source>
</evidence>
<dbReference type="Proteomes" id="UP000076727">
    <property type="component" value="Unassembled WGS sequence"/>
</dbReference>